<proteinExistence type="predicted"/>
<protein>
    <submittedName>
        <fullName evidence="2">Uncharacterized protein</fullName>
    </submittedName>
</protein>
<keyword evidence="1" id="KW-0812">Transmembrane</keyword>
<dbReference type="InParanoid" id="A0A1X7T0P3"/>
<name>A0A1X7T0P3_AMPQE</name>
<accession>A0A1X7T0P3</accession>
<dbReference type="EnsemblMetazoa" id="Aqu2.1.07906_001">
    <property type="protein sequence ID" value="Aqu2.1.07906_001"/>
    <property type="gene ID" value="Aqu2.1.07906"/>
</dbReference>
<evidence type="ECO:0000313" key="2">
    <source>
        <dbReference type="EnsemblMetazoa" id="Aqu2.1.07906_001"/>
    </source>
</evidence>
<evidence type="ECO:0000256" key="1">
    <source>
        <dbReference type="SAM" id="Phobius"/>
    </source>
</evidence>
<organism evidence="2">
    <name type="scientific">Amphimedon queenslandica</name>
    <name type="common">Sponge</name>
    <dbReference type="NCBI Taxonomy" id="400682"/>
    <lineage>
        <taxon>Eukaryota</taxon>
        <taxon>Metazoa</taxon>
        <taxon>Porifera</taxon>
        <taxon>Demospongiae</taxon>
        <taxon>Heteroscleromorpha</taxon>
        <taxon>Haplosclerida</taxon>
        <taxon>Niphatidae</taxon>
        <taxon>Amphimedon</taxon>
    </lineage>
</organism>
<reference evidence="2" key="1">
    <citation type="submission" date="2017-05" db="UniProtKB">
        <authorList>
            <consortium name="EnsemblMetazoa"/>
        </authorList>
    </citation>
    <scope>IDENTIFICATION</scope>
</reference>
<sequence length="60" mass="6824">LSTAVTTETLAAISFDQFLSTIKPHLHKGIMRPWVALTFTIAIMDFVHFVAYMLPLLAWF</sequence>
<dbReference type="AlphaFoldDB" id="A0A1X7T0P3"/>
<keyword evidence="1" id="KW-0472">Membrane</keyword>
<keyword evidence="1" id="KW-1133">Transmembrane helix</keyword>
<feature type="transmembrane region" description="Helical" evidence="1">
    <location>
        <begin position="34"/>
        <end position="54"/>
    </location>
</feature>